<protein>
    <submittedName>
        <fullName evidence="1">Uncharacterized protein LOC123613620</fullName>
    </submittedName>
</protein>
<organism evidence="1">
    <name type="scientific">Camelus bactrianus</name>
    <name type="common">Bactrian camel</name>
    <dbReference type="NCBI Taxonomy" id="9837"/>
    <lineage>
        <taxon>Eukaryota</taxon>
        <taxon>Metazoa</taxon>
        <taxon>Chordata</taxon>
        <taxon>Craniata</taxon>
        <taxon>Vertebrata</taxon>
        <taxon>Euteleostomi</taxon>
        <taxon>Mammalia</taxon>
        <taxon>Eutheria</taxon>
        <taxon>Laurasiatheria</taxon>
        <taxon>Artiodactyla</taxon>
        <taxon>Tylopoda</taxon>
        <taxon>Camelidae</taxon>
        <taxon>Camelus</taxon>
    </lineage>
</organism>
<dbReference type="AlphaFoldDB" id="A0A9W3FPY5"/>
<accession>A0A9W3FPY5</accession>
<evidence type="ECO:0000313" key="1">
    <source>
        <dbReference type="RefSeq" id="XP_045364572.1"/>
    </source>
</evidence>
<name>A0A9W3FPY5_CAMBA</name>
<gene>
    <name evidence="1" type="primary">LOC123613620</name>
</gene>
<dbReference type="RefSeq" id="XP_045364572.1">
    <property type="nucleotide sequence ID" value="XM_045508616.1"/>
</dbReference>
<reference evidence="1" key="1">
    <citation type="submission" date="2025-08" db="UniProtKB">
        <authorList>
            <consortium name="RefSeq"/>
        </authorList>
    </citation>
    <scope>IDENTIFICATION</scope>
    <source>
        <tissue evidence="1">Blood</tissue>
    </source>
</reference>
<sequence length="220" mass="23854">MIFVQTVLIPQSAHLQSSAVCRSYSSRPCTSHLLFGPHGCALSFLAGEARTLNTAEAGEAVQQDLEEREGLYPPSSVSGPRARGGKVSLVSCWFSMFSSDASAPEDEMVFKQVKRGSPLLLGGREEQTRLPSGFPAVQRLRCFSGLCISHPSASRASLCPFASPRTPHPFTWNHETPDVLAMSFKIMAKRLEAEKSSLSKHSVSSSLIGSGFSTLTFRNF</sequence>
<proteinExistence type="predicted"/>